<organism evidence="3 4">
    <name type="scientific">Beggiatoa alba B18LD</name>
    <dbReference type="NCBI Taxonomy" id="395493"/>
    <lineage>
        <taxon>Bacteria</taxon>
        <taxon>Pseudomonadati</taxon>
        <taxon>Pseudomonadota</taxon>
        <taxon>Gammaproteobacteria</taxon>
        <taxon>Thiotrichales</taxon>
        <taxon>Thiotrichaceae</taxon>
        <taxon>Beggiatoa</taxon>
    </lineage>
</organism>
<evidence type="ECO:0000256" key="1">
    <source>
        <dbReference type="SAM" id="SignalP"/>
    </source>
</evidence>
<evidence type="ECO:0000313" key="4">
    <source>
        <dbReference type="Proteomes" id="UP000005744"/>
    </source>
</evidence>
<feature type="domain" description="WSC" evidence="2">
    <location>
        <begin position="187"/>
        <end position="285"/>
    </location>
</feature>
<reference evidence="3 4" key="1">
    <citation type="submission" date="2011-11" db="EMBL/GenBank/DDBJ databases">
        <title>Improved High-Quality Draft sequence of Beggiatoa alba B18lD.</title>
        <authorList>
            <consortium name="US DOE Joint Genome Institute"/>
            <person name="Lucas S."/>
            <person name="Han J."/>
            <person name="Lapidus A."/>
            <person name="Cheng J.-F."/>
            <person name="Goodwin L."/>
            <person name="Pitluck S."/>
            <person name="Peters L."/>
            <person name="Mikhailova N."/>
            <person name="Held B."/>
            <person name="Detter J.C."/>
            <person name="Han C."/>
            <person name="Tapia R."/>
            <person name="Land M."/>
            <person name="Hauser L."/>
            <person name="Kyrpides N."/>
            <person name="Ivanova N."/>
            <person name="Pagani I."/>
            <person name="Samuel K."/>
            <person name="Teske A."/>
            <person name="Mueller J."/>
            <person name="Woyke T."/>
        </authorList>
    </citation>
    <scope>NUCLEOTIDE SEQUENCE [LARGE SCALE GENOMIC DNA]</scope>
    <source>
        <strain evidence="3 4">B18LD</strain>
    </source>
</reference>
<evidence type="ECO:0000313" key="3">
    <source>
        <dbReference type="EMBL" id="EIJ43886.1"/>
    </source>
</evidence>
<dbReference type="InterPro" id="IPR002889">
    <property type="entry name" value="WSC_carb-bd"/>
</dbReference>
<dbReference type="eggNOG" id="COG2304">
    <property type="taxonomic scope" value="Bacteria"/>
</dbReference>
<sequence>MKRLKSVISAVLLSICSGFVSTSYADDTELYLRQAYTGSTETYPNILLILDRSGSMNYYDYNADGSLVDNPVGSGSAIKRIDMLKEALYQLLAEVTNVNIGLMSFTSGEGQIPVVFPITNVNTPVSDVTGENAGVATSTTYIGGPNDDAEERVGTASDTEAGKISLNDLVLDITRFASTTADDEPPVRSYVGCFTEASPTSTSSRDLAQSTLLQNSALTLDVCALHCQKQGYRFMGVQNSQYCRCGDTYGSKGFSSLCTSSADLCAGDNTQNCGDNGANAIWDLKATAVSPHNVKLNGGSSGTATGISGDSTMTDNVAGITFVDSLGAVAVPSYQTGKVNSSAVYFNGTGGHIRVNDAHSSFSTDDAPDLELGNTGTVAFWFKADSDAFTNDGVTFIAKGDTTGSTSSTYRALSVYYDKTNKKIVTAFVGNSVTLSSATISNPTGQWHHVAVTWDKTAKDIYIYVDGAVSASNTNTSYAYLSNINAGWNIGAAGITQESSTLLNRPFKGVMDEIVLSPTMWSASKVTAVYNSGNGYKLPVPSVTTTTGTTVVSGYDQKIGLRFDNVRVPQGAVITSAKLTFTTDEASFTPNTSVRVKVENVDNSSEITTTKNNISSRSYATTTYDWSLTQWTIPTVDPDNPDVPLISSYSTGDIKTLVQPIINRSGWCGGNAMTFMIESISGSPIRRALSYDDSPSYSPQLEIKFDASNTTGCVQQTLSYRITNSNDDAEEQLKTGGSADGSVFLTSPILEMTTTGTGSDLTERLVGLRFPSVALTRGQAIKKAELIFTSAPDTNVADSNNAKLEIVGEKGSATTFKSDVIGDLSNRTKTSNKVTQNISTTWNKGQSYTIDVTNVVEEAILATSWQTGSNMAFFISGSGLRQVASYDGERVDPTLVAPRLRIIVDQTGTSFSPPVRDRLVELIKQHTPSGGTPIVPTLYESFQYYMGGKVVNGQLNNGTSTSHVAATTKKSNVNYYVAPKSNVCSQNHVVLLTDGAANGNGAEAAVKTLTKKSSCQATFAPFNNRQNITLSSMTQYRTKFSSHELCGVDMAEYMNKTDVDPNIDGSNLTLHTIGLSLRNPFYNRSNGGNGAFGMYTVGDLGNVNVGGYSRGSDYQNSNCSTISSYYCNSGGAALEAYYYQEWTGMSPRDQAMETARKQAWDKHSEVKFVKKMQFTNNGVKEDFLRGTANRWVKQADNSYKWQSTEVKYYYILYEDLRESALSDMAIAYLYELAKQGGGDFYYTQSVESLLNAFRTIVAGAVTESATFAAPSISVSSFNRLYHRNEVYFASFKPQRTHRWAGNVKKYLICEDSSTGCSPGELLDANGQRAACDSNYETDDSSDANCIRYEEFAPGNIKSTASSFWGKNTCTKGNCTTGDGNVVTKGGAGVMVPSYSTRNIGTCLADSCTSMVSITDSSVVSALATANTLDNASASLLADWIRGKDVKDEDSNTVTDENRWAFADPLHSSPTSVTFGTASKYYTKLFVGTNDGLIHMINAEDGKEEWAFLPKELFGIQNALMLNKESLSRIYGVDSTAQFWINDNNQNGVIETASGDFVRMYIGMRRGGKNIYAFDLSYDGNGTVTPKLIWTIKGGTGDFSELAYTWSAPKVTAVNFGDKILVTLIFGGGFPGDVEGESNSGGNAIFIVNAKTGKLIWKGGSTIVNKPYTGYSTASGLNIPKMIYGIPSEISFMDSTGDNTTDRLYVGDLGGQVWRLDLSSFKDTAIKQPIVGLLAILSDVTDEKNARKFFYAPDVARVPTPDERFADAAFDAVTIGTGNRPNPLGRSIQDQFYVLRDNATTYESFRDARESDGTFKTCASTPTASVASDKKFCTITQTNLFDVTTDVIGTKYTGDNETAIQSELDALQNGRGWFINFNYDNGEKTLASPVVLDSKVYFTTYSPPFDPEAELKKGKVIICHYPPGNNSNAHTISIDESAWSAHQAHGDSLGACPNSICESSGDGTSFLYAVSLFTAVSAYGDERSREIKEGITSDISAMFLSNGDIRLISNDPDTANEGFSANGAANDALGIPLAVQPVNAGSINQITLTPTFWRQE</sequence>
<dbReference type="SUPFAM" id="SSF49899">
    <property type="entry name" value="Concanavalin A-like lectins/glucanases"/>
    <property type="match status" value="1"/>
</dbReference>
<dbReference type="eggNOG" id="COG3419">
    <property type="taxonomic scope" value="Bacteria"/>
</dbReference>
<dbReference type="RefSeq" id="WP_002691470.1">
    <property type="nucleotide sequence ID" value="NZ_JH600070.1"/>
</dbReference>
<proteinExistence type="predicted"/>
<dbReference type="Pfam" id="PF13385">
    <property type="entry name" value="Laminin_G_3"/>
    <property type="match status" value="1"/>
</dbReference>
<dbReference type="HOGENOM" id="CLU_234787_0_0_6"/>
<dbReference type="Gene3D" id="2.60.120.200">
    <property type="match status" value="1"/>
</dbReference>
<feature type="chain" id="PRO_5003669590" evidence="1">
    <location>
        <begin position="26"/>
        <end position="2055"/>
    </location>
</feature>
<dbReference type="Proteomes" id="UP000005744">
    <property type="component" value="Unassembled WGS sequence"/>
</dbReference>
<dbReference type="SMART" id="SM00564">
    <property type="entry name" value="PQQ"/>
    <property type="match status" value="2"/>
</dbReference>
<dbReference type="InterPro" id="IPR011047">
    <property type="entry name" value="Quinoprotein_ADH-like_sf"/>
</dbReference>
<name>I3CJU3_9GAMM</name>
<dbReference type="InterPro" id="IPR013320">
    <property type="entry name" value="ConA-like_dom_sf"/>
</dbReference>
<dbReference type="STRING" id="395493.BegalDRAFT_3060"/>
<dbReference type="EMBL" id="JH600070">
    <property type="protein sequence ID" value="EIJ43886.1"/>
    <property type="molecule type" value="Genomic_DNA"/>
</dbReference>
<accession>I3CJU3</accession>
<dbReference type="OrthoDB" id="7156875at2"/>
<evidence type="ECO:0000259" key="2">
    <source>
        <dbReference type="PROSITE" id="PS51212"/>
    </source>
</evidence>
<dbReference type="PROSITE" id="PS51212">
    <property type="entry name" value="WSC"/>
    <property type="match status" value="1"/>
</dbReference>
<feature type="signal peptide" evidence="1">
    <location>
        <begin position="1"/>
        <end position="25"/>
    </location>
</feature>
<dbReference type="InterPro" id="IPR018391">
    <property type="entry name" value="PQQ_b-propeller_rpt"/>
</dbReference>
<dbReference type="Pfam" id="PF01822">
    <property type="entry name" value="WSC"/>
    <property type="match status" value="1"/>
</dbReference>
<dbReference type="Gene3D" id="3.40.50.410">
    <property type="entry name" value="von Willebrand factor, type A domain"/>
    <property type="match status" value="1"/>
</dbReference>
<keyword evidence="4" id="KW-1185">Reference proteome</keyword>
<dbReference type="SUPFAM" id="SSF50998">
    <property type="entry name" value="Quinoprotein alcohol dehydrogenase-like"/>
    <property type="match status" value="1"/>
</dbReference>
<gene>
    <name evidence="3" type="ORF">BegalDRAFT_3060</name>
</gene>
<dbReference type="InterPro" id="IPR036465">
    <property type="entry name" value="vWFA_dom_sf"/>
</dbReference>
<protein>
    <submittedName>
        <fullName evidence="3">Tfp pilus assembly protein, tip-associated adhesin PilY1</fullName>
    </submittedName>
</protein>
<keyword evidence="1" id="KW-0732">Signal</keyword>